<accession>A0A845AAK5</accession>
<name>A0A845AAK5_9SPHN</name>
<gene>
    <name evidence="1" type="ORF">GRI39_05905</name>
</gene>
<reference evidence="1 2" key="1">
    <citation type="submission" date="2019-12" db="EMBL/GenBank/DDBJ databases">
        <title>Genomic-based taxomic classification of the family Erythrobacteraceae.</title>
        <authorList>
            <person name="Xu L."/>
        </authorList>
    </citation>
    <scope>NUCLEOTIDE SEQUENCE [LARGE SCALE GENOMIC DNA]</scope>
    <source>
        <strain evidence="1 2">DSM 18604</strain>
    </source>
</reference>
<dbReference type="EMBL" id="WTYQ01000002">
    <property type="protein sequence ID" value="MXP25576.1"/>
    <property type="molecule type" value="Genomic_DNA"/>
</dbReference>
<organism evidence="1 2">
    <name type="scientific">Altericroceibacterium indicum</name>
    <dbReference type="NCBI Taxonomy" id="374177"/>
    <lineage>
        <taxon>Bacteria</taxon>
        <taxon>Pseudomonadati</taxon>
        <taxon>Pseudomonadota</taxon>
        <taxon>Alphaproteobacteria</taxon>
        <taxon>Sphingomonadales</taxon>
        <taxon>Erythrobacteraceae</taxon>
        <taxon>Altericroceibacterium</taxon>
    </lineage>
</organism>
<evidence type="ECO:0008006" key="3">
    <source>
        <dbReference type="Google" id="ProtNLM"/>
    </source>
</evidence>
<dbReference type="InterPro" id="IPR010131">
    <property type="entry name" value="MdtP/NodT-like"/>
</dbReference>
<protein>
    <recommendedName>
        <fullName evidence="3">Efflux transporter outer membrane subunit</fullName>
    </recommendedName>
</protein>
<sequence length="397" mass="41868">MAFTLVCGGCTTQTQGSRDFSVSLVPDIAGPSAPAGADQQALAQWWRSFNDPMLDGLIEQGLASNPAVADAQAQYARAAKNAGSAGGLTGIFKNKERGVESASASLAAVHYREAEVRARLAQDIALGYIAVREQQQILASVKGRLNSQDDNREVAAYRRKAGLAPAYDAEMAQVQRAQTWATLGQMEAELQDRLVKLAQLVGMTPDDLLERIGLEGSIPIAEVLSGVEGADDLPLRRPDLREMERQLAAELIAAGISSDQVDMALAAQKSGSGETFPAELTSAITRYQRAVQDAAREVARSAQTLQSAKVQAETLGDAFQSAQAALKDAKLAYNTGYGDFTQIYAAEGALASIEQSLALSQADRASALVDYYTALGGGWDGSVPATGAVARGEARND</sequence>
<dbReference type="Gene3D" id="1.20.1600.10">
    <property type="entry name" value="Outer membrane efflux proteins (OEP)"/>
    <property type="match status" value="1"/>
</dbReference>
<dbReference type="PANTHER" id="PTHR30203:SF30">
    <property type="entry name" value="OUTER MEMBRANE PROTEIN-RELATED"/>
    <property type="match status" value="1"/>
</dbReference>
<comment type="caution">
    <text evidence="1">The sequence shown here is derived from an EMBL/GenBank/DDBJ whole genome shotgun (WGS) entry which is preliminary data.</text>
</comment>
<dbReference type="RefSeq" id="WP_160738795.1">
    <property type="nucleotide sequence ID" value="NZ_WTYQ01000002.1"/>
</dbReference>
<keyword evidence="2" id="KW-1185">Reference proteome</keyword>
<dbReference type="AlphaFoldDB" id="A0A845AAK5"/>
<dbReference type="Proteomes" id="UP000460561">
    <property type="component" value="Unassembled WGS sequence"/>
</dbReference>
<dbReference type="SUPFAM" id="SSF56954">
    <property type="entry name" value="Outer membrane efflux proteins (OEP)"/>
    <property type="match status" value="1"/>
</dbReference>
<proteinExistence type="predicted"/>
<evidence type="ECO:0000313" key="1">
    <source>
        <dbReference type="EMBL" id="MXP25576.1"/>
    </source>
</evidence>
<dbReference type="OrthoDB" id="7181739at2"/>
<dbReference type="GO" id="GO:0015562">
    <property type="term" value="F:efflux transmembrane transporter activity"/>
    <property type="evidence" value="ECO:0007669"/>
    <property type="project" value="InterPro"/>
</dbReference>
<evidence type="ECO:0000313" key="2">
    <source>
        <dbReference type="Proteomes" id="UP000460561"/>
    </source>
</evidence>
<dbReference type="PANTHER" id="PTHR30203">
    <property type="entry name" value="OUTER MEMBRANE CATION EFFLUX PROTEIN"/>
    <property type="match status" value="1"/>
</dbReference>